<dbReference type="AlphaFoldDB" id="A0A8S3YW26"/>
<keyword evidence="1" id="KW-0732">Signal</keyword>
<protein>
    <submittedName>
        <fullName evidence="2">Uncharacterized protein</fullName>
    </submittedName>
</protein>
<gene>
    <name evidence="2" type="ORF">CUNI_LOCUS6861</name>
</gene>
<evidence type="ECO:0000313" key="2">
    <source>
        <dbReference type="EMBL" id="CAG5121303.1"/>
    </source>
</evidence>
<reference evidence="2" key="1">
    <citation type="submission" date="2021-04" db="EMBL/GenBank/DDBJ databases">
        <authorList>
            <consortium name="Molecular Ecology Group"/>
        </authorList>
    </citation>
    <scope>NUCLEOTIDE SEQUENCE</scope>
</reference>
<comment type="caution">
    <text evidence="2">The sequence shown here is derived from an EMBL/GenBank/DDBJ whole genome shotgun (WGS) entry which is preliminary data.</text>
</comment>
<evidence type="ECO:0000256" key="1">
    <source>
        <dbReference type="SAM" id="SignalP"/>
    </source>
</evidence>
<dbReference type="EMBL" id="CAJHNH020001059">
    <property type="protein sequence ID" value="CAG5121303.1"/>
    <property type="molecule type" value="Genomic_DNA"/>
</dbReference>
<proteinExistence type="predicted"/>
<dbReference type="Proteomes" id="UP000678393">
    <property type="component" value="Unassembled WGS sequence"/>
</dbReference>
<sequence>MPCSSAVIILAAQLLHSVSECCNKVHQQLFHYQCQFLQENRTHPKLSVLFNEVIKCSIELPGSQILILVETGLKSLVSAVDGVLSQIPQLTVSILKDGKCDKPSTALIASVADARHEMLQLFRLVILYDERQNAHIKSWCQLAGISYIGLLAQYSGGTDLTAY</sequence>
<accession>A0A8S3YW26</accession>
<name>A0A8S3YW26_9EUPU</name>
<evidence type="ECO:0000313" key="3">
    <source>
        <dbReference type="Proteomes" id="UP000678393"/>
    </source>
</evidence>
<feature type="signal peptide" evidence="1">
    <location>
        <begin position="1"/>
        <end position="17"/>
    </location>
</feature>
<organism evidence="2 3">
    <name type="scientific">Candidula unifasciata</name>
    <dbReference type="NCBI Taxonomy" id="100452"/>
    <lineage>
        <taxon>Eukaryota</taxon>
        <taxon>Metazoa</taxon>
        <taxon>Spiralia</taxon>
        <taxon>Lophotrochozoa</taxon>
        <taxon>Mollusca</taxon>
        <taxon>Gastropoda</taxon>
        <taxon>Heterobranchia</taxon>
        <taxon>Euthyneura</taxon>
        <taxon>Panpulmonata</taxon>
        <taxon>Eupulmonata</taxon>
        <taxon>Stylommatophora</taxon>
        <taxon>Helicina</taxon>
        <taxon>Helicoidea</taxon>
        <taxon>Geomitridae</taxon>
        <taxon>Candidula</taxon>
    </lineage>
</organism>
<feature type="chain" id="PRO_5035771748" evidence="1">
    <location>
        <begin position="18"/>
        <end position="163"/>
    </location>
</feature>
<keyword evidence="3" id="KW-1185">Reference proteome</keyword>